<feature type="region of interest" description="Disordered" evidence="1">
    <location>
        <begin position="520"/>
        <end position="587"/>
    </location>
</feature>
<dbReference type="InterPro" id="IPR036047">
    <property type="entry name" value="F-box-like_dom_sf"/>
</dbReference>
<sequence length="587" mass="67301">MAQVTDLPQELLDYVFKSLKPLDILNVAETCKTLHAAALPAIYHTIVMRWEIRRDMGLGTERKDLSDSSKAHDEEAIHRDNLPGPNIQLLLRTLAETPNYVKLVKKLDFRAAHCTFYDDDGSIRRCFPNSSIELTGQELRNDMFKRYVRAEKYPPPHRWLEKNKLLIIMAMLIVTCHKHLESLSISADFLLNNEWFPIMLRHGFAMNATALSPEWFIKLKSMRVILEHWDRESGYLYNRPPMPWSIEFRKIQKTLLLLHYLPAVETLELSAFADRRLGHNIALWRKKRKQSQKPFWPLDNKPRALCLTTLRLKQSSLALHTLQKLLEHAPLVNVLELEFYMHHKHAPLRLVELSRALRCIRRTLQHLKIRAIFFKDMFPNHSPHVEVSRILNSMGSLLRGFPALTTLEIPLSVLIGADYITTGPRPRLGDLLPPSLTHLTLNYDLNIPSFAIQNVMPYFHTYLAEIHIGSELSRDLGIDGVVLFDDDDGGYGTSVHASSTEVEQEVEDAIIQELDRVDLETCESSPMPFGPDDDEEEEEEEDDDDGSAGYASSTIADWELDGRPESEPSDFYDYYFTSSGSDGSDEG</sequence>
<dbReference type="CDD" id="cd09917">
    <property type="entry name" value="F-box_SF"/>
    <property type="match status" value="1"/>
</dbReference>
<dbReference type="Proteomes" id="UP000001471">
    <property type="component" value="Unassembled WGS sequence"/>
</dbReference>
<name>B2VUL0_PYRTR</name>
<dbReference type="InterPro" id="IPR001810">
    <property type="entry name" value="F-box_dom"/>
</dbReference>
<dbReference type="HOGENOM" id="CLU_464719_0_0_1"/>
<dbReference type="PROSITE" id="PS50181">
    <property type="entry name" value="FBOX"/>
    <property type="match status" value="1"/>
</dbReference>
<dbReference type="InParanoid" id="B2VUL0"/>
<feature type="region of interest" description="Disordered" evidence="1">
    <location>
        <begin position="61"/>
        <end position="80"/>
    </location>
</feature>
<accession>B2VUL0</accession>
<organism evidence="3 4">
    <name type="scientific">Pyrenophora tritici-repentis (strain Pt-1C-BFP)</name>
    <name type="common">Wheat tan spot fungus</name>
    <name type="synonym">Drechslera tritici-repentis</name>
    <dbReference type="NCBI Taxonomy" id="426418"/>
    <lineage>
        <taxon>Eukaryota</taxon>
        <taxon>Fungi</taxon>
        <taxon>Dikarya</taxon>
        <taxon>Ascomycota</taxon>
        <taxon>Pezizomycotina</taxon>
        <taxon>Dothideomycetes</taxon>
        <taxon>Pleosporomycetidae</taxon>
        <taxon>Pleosporales</taxon>
        <taxon>Pleosporineae</taxon>
        <taxon>Pleosporaceae</taxon>
        <taxon>Pyrenophora</taxon>
    </lineage>
</organism>
<evidence type="ECO:0000313" key="4">
    <source>
        <dbReference type="Proteomes" id="UP000001471"/>
    </source>
</evidence>
<dbReference type="Pfam" id="PF12937">
    <property type="entry name" value="F-box-like"/>
    <property type="match status" value="1"/>
</dbReference>
<dbReference type="SUPFAM" id="SSF81383">
    <property type="entry name" value="F-box domain"/>
    <property type="match status" value="1"/>
</dbReference>
<proteinExistence type="predicted"/>
<dbReference type="eggNOG" id="ENOG502RMC7">
    <property type="taxonomic scope" value="Eukaryota"/>
</dbReference>
<dbReference type="RefSeq" id="XP_001932447.2">
    <property type="nucleotide sequence ID" value="XM_001932412.2"/>
</dbReference>
<evidence type="ECO:0000256" key="1">
    <source>
        <dbReference type="SAM" id="MobiDB-lite"/>
    </source>
</evidence>
<reference evidence="4" key="1">
    <citation type="journal article" date="2013" name="G3 (Bethesda)">
        <title>Comparative genomics of a plant-pathogenic fungus, Pyrenophora tritici-repentis, reveals transduplication and the impact of repeat elements on pathogenicity and population divergence.</title>
        <authorList>
            <person name="Manning V.A."/>
            <person name="Pandelova I."/>
            <person name="Dhillon B."/>
            <person name="Wilhelm L.J."/>
            <person name="Goodwin S.B."/>
            <person name="Berlin A.M."/>
            <person name="Figueroa M."/>
            <person name="Freitag M."/>
            <person name="Hane J.K."/>
            <person name="Henrissat B."/>
            <person name="Holman W.H."/>
            <person name="Kodira C.D."/>
            <person name="Martin J."/>
            <person name="Oliver R.P."/>
            <person name="Robbertse B."/>
            <person name="Schackwitz W."/>
            <person name="Schwartz D.C."/>
            <person name="Spatafora J.W."/>
            <person name="Turgeon B.G."/>
            <person name="Yandava C."/>
            <person name="Young S."/>
            <person name="Zhou S."/>
            <person name="Zeng Q."/>
            <person name="Grigoriev I.V."/>
            <person name="Ma L.-J."/>
            <person name="Ciuffetti L.M."/>
        </authorList>
    </citation>
    <scope>NUCLEOTIDE SEQUENCE [LARGE SCALE GENOMIC DNA]</scope>
    <source>
        <strain evidence="4">Pt-1C-BFP</strain>
    </source>
</reference>
<evidence type="ECO:0000313" key="3">
    <source>
        <dbReference type="EMBL" id="EDU41552.1"/>
    </source>
</evidence>
<protein>
    <recommendedName>
        <fullName evidence="2">F-box domain-containing protein</fullName>
    </recommendedName>
</protein>
<dbReference type="KEGG" id="ptrr:6338904"/>
<dbReference type="OrthoDB" id="3768645at2759"/>
<dbReference type="AlphaFoldDB" id="B2VUL0"/>
<evidence type="ECO:0000259" key="2">
    <source>
        <dbReference type="PROSITE" id="PS50181"/>
    </source>
</evidence>
<feature type="domain" description="F-box" evidence="2">
    <location>
        <begin position="1"/>
        <end position="46"/>
    </location>
</feature>
<dbReference type="OMA" id="FTWPAAH"/>
<dbReference type="GeneID" id="6338904"/>
<feature type="compositionally biased region" description="Acidic residues" evidence="1">
    <location>
        <begin position="531"/>
        <end position="546"/>
    </location>
</feature>
<feature type="compositionally biased region" description="Polar residues" evidence="1">
    <location>
        <begin position="576"/>
        <end position="587"/>
    </location>
</feature>
<dbReference type="EMBL" id="DS231615">
    <property type="protein sequence ID" value="EDU41552.1"/>
    <property type="molecule type" value="Genomic_DNA"/>
</dbReference>
<gene>
    <name evidence="3" type="ORF">PTRG_02114</name>
</gene>